<dbReference type="Proteomes" id="UP001163835">
    <property type="component" value="Unassembled WGS sequence"/>
</dbReference>
<evidence type="ECO:0000313" key="2">
    <source>
        <dbReference type="Proteomes" id="UP001163835"/>
    </source>
</evidence>
<protein>
    <submittedName>
        <fullName evidence="1">Uncharacterized protein</fullName>
    </submittedName>
</protein>
<evidence type="ECO:0000313" key="1">
    <source>
        <dbReference type="EMBL" id="KAJ3806389.1"/>
    </source>
</evidence>
<name>A0ACC1TNT8_9AGAR</name>
<sequence>MRLNIIYFVFGLSLGLFSNVWATALRRAYVHMDSEADIEKANKFLMSGLPYVFKKKPKMGFASDASIQIKAGSEPQSKRLIFFEIYADEQMKTLQGSGYVNQNLYALRVTDREGKHVNIGPDKYPQLMLTFIEANEAHFEYINGEIVVKSLYEQLSGLSLDPRS</sequence>
<keyword evidence="2" id="KW-1185">Reference proteome</keyword>
<reference evidence="1" key="1">
    <citation type="submission" date="2022-09" db="EMBL/GenBank/DDBJ databases">
        <title>A Global Phylogenomic Analysis of the Shiitake Genus Lentinula.</title>
        <authorList>
            <consortium name="DOE Joint Genome Institute"/>
            <person name="Sierra-Patev S."/>
            <person name="Min B."/>
            <person name="Naranjo-Ortiz M."/>
            <person name="Looney B."/>
            <person name="Konkel Z."/>
            <person name="Slot J.C."/>
            <person name="Sakamoto Y."/>
            <person name="Steenwyk J.L."/>
            <person name="Rokas A."/>
            <person name="Carro J."/>
            <person name="Camarero S."/>
            <person name="Ferreira P."/>
            <person name="Molpeceres G."/>
            <person name="Ruiz-Duenas F.J."/>
            <person name="Serrano A."/>
            <person name="Henrissat B."/>
            <person name="Drula E."/>
            <person name="Hughes K.W."/>
            <person name="Mata J.L."/>
            <person name="Ishikawa N.K."/>
            <person name="Vargas-Isla R."/>
            <person name="Ushijima S."/>
            <person name="Smith C.A."/>
            <person name="Ahrendt S."/>
            <person name="Andreopoulos W."/>
            <person name="He G."/>
            <person name="Labutti K."/>
            <person name="Lipzen A."/>
            <person name="Ng V."/>
            <person name="Riley R."/>
            <person name="Sandor L."/>
            <person name="Barry K."/>
            <person name="Martinez A.T."/>
            <person name="Xiao Y."/>
            <person name="Gibbons J.G."/>
            <person name="Terashima K."/>
            <person name="Grigoriev I.V."/>
            <person name="Hibbett D.S."/>
        </authorList>
    </citation>
    <scope>NUCLEOTIDE SEQUENCE</scope>
    <source>
        <strain evidence="1">TMI1499</strain>
    </source>
</reference>
<gene>
    <name evidence="1" type="ORF">F5876DRAFT_69000</name>
</gene>
<comment type="caution">
    <text evidence="1">The sequence shown here is derived from an EMBL/GenBank/DDBJ whole genome shotgun (WGS) entry which is preliminary data.</text>
</comment>
<proteinExistence type="predicted"/>
<accession>A0ACC1TNT8</accession>
<organism evidence="1 2">
    <name type="scientific">Lentinula aff. lateritia</name>
    <dbReference type="NCBI Taxonomy" id="2804960"/>
    <lineage>
        <taxon>Eukaryota</taxon>
        <taxon>Fungi</taxon>
        <taxon>Dikarya</taxon>
        <taxon>Basidiomycota</taxon>
        <taxon>Agaricomycotina</taxon>
        <taxon>Agaricomycetes</taxon>
        <taxon>Agaricomycetidae</taxon>
        <taxon>Agaricales</taxon>
        <taxon>Marasmiineae</taxon>
        <taxon>Omphalotaceae</taxon>
        <taxon>Lentinula</taxon>
    </lineage>
</organism>
<dbReference type="EMBL" id="MU795433">
    <property type="protein sequence ID" value="KAJ3806389.1"/>
    <property type="molecule type" value="Genomic_DNA"/>
</dbReference>